<dbReference type="PROSITE" id="PS50041">
    <property type="entry name" value="C_TYPE_LECTIN_2"/>
    <property type="match status" value="1"/>
</dbReference>
<dbReference type="Proteomes" id="UP001381693">
    <property type="component" value="Unassembled WGS sequence"/>
</dbReference>
<keyword evidence="3" id="KW-1185">Reference proteome</keyword>
<dbReference type="AlphaFoldDB" id="A0AAN9A9G1"/>
<protein>
    <recommendedName>
        <fullName evidence="1">C-type lectin domain-containing protein</fullName>
    </recommendedName>
</protein>
<dbReference type="Pfam" id="PF00059">
    <property type="entry name" value="Lectin_C"/>
    <property type="match status" value="1"/>
</dbReference>
<dbReference type="EMBL" id="JAXCGZ010011454">
    <property type="protein sequence ID" value="KAK7074797.1"/>
    <property type="molecule type" value="Genomic_DNA"/>
</dbReference>
<sequence>MPCFPSLQILGGRLAVPQNEEENKWIYENSVERASYCSGDAGASYLWLGANDIEKERQWVYHESGKPVAWESKWRGDGPNGGVVENCLVMLYDAFPARWSDIACLDTYEFCVPCEYESRSALYLKGPAVCTGSPFNLQYLLGENIGGRPSLIGFLHSDIYWDTSRHAWVMKSLKEDAIAWWTPQDNVMYPFGTHSWTMGVNVCGLEDGDITNVDI</sequence>
<evidence type="ECO:0000313" key="2">
    <source>
        <dbReference type="EMBL" id="KAK7074797.1"/>
    </source>
</evidence>
<accession>A0AAN9A9G1</accession>
<dbReference type="SUPFAM" id="SSF56436">
    <property type="entry name" value="C-type lectin-like"/>
    <property type="match status" value="1"/>
</dbReference>
<organism evidence="2 3">
    <name type="scientific">Halocaridina rubra</name>
    <name type="common">Hawaiian red shrimp</name>
    <dbReference type="NCBI Taxonomy" id="373956"/>
    <lineage>
        <taxon>Eukaryota</taxon>
        <taxon>Metazoa</taxon>
        <taxon>Ecdysozoa</taxon>
        <taxon>Arthropoda</taxon>
        <taxon>Crustacea</taxon>
        <taxon>Multicrustacea</taxon>
        <taxon>Malacostraca</taxon>
        <taxon>Eumalacostraca</taxon>
        <taxon>Eucarida</taxon>
        <taxon>Decapoda</taxon>
        <taxon>Pleocyemata</taxon>
        <taxon>Caridea</taxon>
        <taxon>Atyoidea</taxon>
        <taxon>Atyidae</taxon>
        <taxon>Halocaridina</taxon>
    </lineage>
</organism>
<proteinExistence type="predicted"/>
<reference evidence="2 3" key="1">
    <citation type="submission" date="2023-11" db="EMBL/GenBank/DDBJ databases">
        <title>Halocaridina rubra genome assembly.</title>
        <authorList>
            <person name="Smith C."/>
        </authorList>
    </citation>
    <scope>NUCLEOTIDE SEQUENCE [LARGE SCALE GENOMIC DNA]</scope>
    <source>
        <strain evidence="2">EP-1</strain>
        <tissue evidence="2">Whole</tissue>
    </source>
</reference>
<comment type="caution">
    <text evidence="2">The sequence shown here is derived from an EMBL/GenBank/DDBJ whole genome shotgun (WGS) entry which is preliminary data.</text>
</comment>
<dbReference type="InterPro" id="IPR001304">
    <property type="entry name" value="C-type_lectin-like"/>
</dbReference>
<dbReference type="Gene3D" id="3.10.100.10">
    <property type="entry name" value="Mannose-Binding Protein A, subunit A"/>
    <property type="match status" value="1"/>
</dbReference>
<gene>
    <name evidence="2" type="ORF">SK128_008783</name>
</gene>
<name>A0AAN9A9G1_HALRR</name>
<dbReference type="InterPro" id="IPR016186">
    <property type="entry name" value="C-type_lectin-like/link_sf"/>
</dbReference>
<evidence type="ECO:0000313" key="3">
    <source>
        <dbReference type="Proteomes" id="UP001381693"/>
    </source>
</evidence>
<dbReference type="InterPro" id="IPR016187">
    <property type="entry name" value="CTDL_fold"/>
</dbReference>
<feature type="domain" description="C-type lectin" evidence="1">
    <location>
        <begin position="1"/>
        <end position="113"/>
    </location>
</feature>
<evidence type="ECO:0000259" key="1">
    <source>
        <dbReference type="PROSITE" id="PS50041"/>
    </source>
</evidence>